<evidence type="ECO:0000256" key="1">
    <source>
        <dbReference type="SAM" id="Phobius"/>
    </source>
</evidence>
<dbReference type="RefSeq" id="WP_184395522.1">
    <property type="nucleotide sequence ID" value="NZ_BAAAJD010000060.1"/>
</dbReference>
<dbReference type="InterPro" id="IPR000462">
    <property type="entry name" value="CDP-OH_P_trans"/>
</dbReference>
<sequence length="210" mass="20796">MDGLYGLKPWFAGRLASVRRTLVARRVPPGVLTWSGVGFGAAAGGALAVLPPGPVCAAAVAALLVARLACANLDGGVARESGRTTRFGYVANELGDRLAEFAVLAGCLFAAPAAWVLGAACAATLPSWVALAGAAAGAPRVQGWPCGKTERCALFVLFAAVGAAPLVFGLMIAGSLATAALRLVRIARVLRTGPAPAGAAAAPLGAGGLR</sequence>
<feature type="transmembrane region" description="Helical" evidence="1">
    <location>
        <begin position="101"/>
        <end position="134"/>
    </location>
</feature>
<dbReference type="GO" id="GO:0008654">
    <property type="term" value="P:phospholipid biosynthetic process"/>
    <property type="evidence" value="ECO:0007669"/>
    <property type="project" value="InterPro"/>
</dbReference>
<proteinExistence type="predicted"/>
<dbReference type="GO" id="GO:0008444">
    <property type="term" value="F:CDP-diacylglycerol-glycerol-3-phosphate 3-phosphatidyltransferase activity"/>
    <property type="evidence" value="ECO:0007669"/>
    <property type="project" value="UniProtKB-EC"/>
</dbReference>
<name>A0A7W8VFL9_9ACTN</name>
<dbReference type="InterPro" id="IPR043130">
    <property type="entry name" value="CDP-OH_PTrfase_TM_dom"/>
</dbReference>
<reference evidence="2 3" key="1">
    <citation type="submission" date="2020-08" db="EMBL/GenBank/DDBJ databases">
        <title>Sequencing the genomes of 1000 actinobacteria strains.</title>
        <authorList>
            <person name="Klenk H.-P."/>
        </authorList>
    </citation>
    <scope>NUCLEOTIDE SEQUENCE [LARGE SCALE GENOMIC DNA]</scope>
    <source>
        <strain evidence="2 3">DSM 44551</strain>
    </source>
</reference>
<keyword evidence="1" id="KW-0472">Membrane</keyword>
<keyword evidence="3" id="KW-1185">Reference proteome</keyword>
<keyword evidence="2" id="KW-0808">Transferase</keyword>
<dbReference type="Proteomes" id="UP000572635">
    <property type="component" value="Unassembled WGS sequence"/>
</dbReference>
<dbReference type="EMBL" id="JACHDB010000001">
    <property type="protein sequence ID" value="MBB5434696.1"/>
    <property type="molecule type" value="Genomic_DNA"/>
</dbReference>
<evidence type="ECO:0000313" key="3">
    <source>
        <dbReference type="Proteomes" id="UP000572635"/>
    </source>
</evidence>
<dbReference type="EC" id="2.7.8.5" evidence="2"/>
<keyword evidence="1" id="KW-1133">Transmembrane helix</keyword>
<gene>
    <name evidence="2" type="ORF">HDA36_004780</name>
</gene>
<feature type="transmembrane region" description="Helical" evidence="1">
    <location>
        <begin position="154"/>
        <end position="181"/>
    </location>
</feature>
<keyword evidence="1" id="KW-0812">Transmembrane</keyword>
<organism evidence="2 3">
    <name type="scientific">Nocardiopsis composta</name>
    <dbReference type="NCBI Taxonomy" id="157465"/>
    <lineage>
        <taxon>Bacteria</taxon>
        <taxon>Bacillati</taxon>
        <taxon>Actinomycetota</taxon>
        <taxon>Actinomycetes</taxon>
        <taxon>Streptosporangiales</taxon>
        <taxon>Nocardiopsidaceae</taxon>
        <taxon>Nocardiopsis</taxon>
    </lineage>
</organism>
<dbReference type="AlphaFoldDB" id="A0A7W8VFL9"/>
<protein>
    <submittedName>
        <fullName evidence="2">CDP-diacylglycerol--glycerol-3-phosphate 3-phosphatidyltransferase</fullName>
        <ecNumber evidence="2">2.7.8.5</ecNumber>
    </submittedName>
</protein>
<comment type="caution">
    <text evidence="2">The sequence shown here is derived from an EMBL/GenBank/DDBJ whole genome shotgun (WGS) entry which is preliminary data.</text>
</comment>
<evidence type="ECO:0000313" key="2">
    <source>
        <dbReference type="EMBL" id="MBB5434696.1"/>
    </source>
</evidence>
<dbReference type="Pfam" id="PF01066">
    <property type="entry name" value="CDP-OH_P_transf"/>
    <property type="match status" value="1"/>
</dbReference>
<accession>A0A7W8VFL9</accession>
<dbReference type="GO" id="GO:0016020">
    <property type="term" value="C:membrane"/>
    <property type="evidence" value="ECO:0007669"/>
    <property type="project" value="InterPro"/>
</dbReference>
<dbReference type="Gene3D" id="1.20.120.1760">
    <property type="match status" value="1"/>
</dbReference>